<dbReference type="GO" id="GO:0031072">
    <property type="term" value="F:heat shock protein binding"/>
    <property type="evidence" value="ECO:0007669"/>
    <property type="project" value="TreeGrafter"/>
</dbReference>
<dbReference type="InParanoid" id="A0A0D0E0K4"/>
<dbReference type="FunCoup" id="A0A0D0E0K4">
    <property type="interactions" value="458"/>
</dbReference>
<evidence type="ECO:0000256" key="2">
    <source>
        <dbReference type="ARBA" id="ARBA00006222"/>
    </source>
</evidence>
<dbReference type="GO" id="GO:0051082">
    <property type="term" value="F:unfolded protein binding"/>
    <property type="evidence" value="ECO:0007669"/>
    <property type="project" value="TreeGrafter"/>
</dbReference>
<dbReference type="SMART" id="SM01071">
    <property type="entry name" value="CDC37_N"/>
    <property type="match status" value="1"/>
</dbReference>
<comment type="subcellular location">
    <subcellularLocation>
        <location evidence="1">Cytoplasm</location>
    </subcellularLocation>
</comment>
<feature type="compositionally biased region" description="Acidic residues" evidence="6">
    <location>
        <begin position="250"/>
        <end position="264"/>
    </location>
</feature>
<evidence type="ECO:0000256" key="6">
    <source>
        <dbReference type="SAM" id="MobiDB-lite"/>
    </source>
</evidence>
<feature type="domain" description="Cdc37 C-terminal" evidence="7">
    <location>
        <begin position="402"/>
        <end position="505"/>
    </location>
</feature>
<feature type="domain" description="Cdc37 Hsp90 binding" evidence="8">
    <location>
        <begin position="197"/>
        <end position="396"/>
    </location>
</feature>
<feature type="compositionally biased region" description="Low complexity" evidence="6">
    <location>
        <begin position="225"/>
        <end position="249"/>
    </location>
</feature>
<evidence type="ECO:0000313" key="10">
    <source>
        <dbReference type="EMBL" id="KIK93379.1"/>
    </source>
</evidence>
<reference evidence="11" key="2">
    <citation type="submission" date="2015-01" db="EMBL/GenBank/DDBJ databases">
        <title>Evolutionary Origins and Diversification of the Mycorrhizal Mutualists.</title>
        <authorList>
            <consortium name="DOE Joint Genome Institute"/>
            <consortium name="Mycorrhizal Genomics Consortium"/>
            <person name="Kohler A."/>
            <person name="Kuo A."/>
            <person name="Nagy L.G."/>
            <person name="Floudas D."/>
            <person name="Copeland A."/>
            <person name="Barry K.W."/>
            <person name="Cichocki N."/>
            <person name="Veneault-Fourrey C."/>
            <person name="LaButti K."/>
            <person name="Lindquist E.A."/>
            <person name="Lipzen A."/>
            <person name="Lundell T."/>
            <person name="Morin E."/>
            <person name="Murat C."/>
            <person name="Riley R."/>
            <person name="Ohm R."/>
            <person name="Sun H."/>
            <person name="Tunlid A."/>
            <person name="Henrissat B."/>
            <person name="Grigoriev I.V."/>
            <person name="Hibbett D.S."/>
            <person name="Martin F."/>
        </authorList>
    </citation>
    <scope>NUCLEOTIDE SEQUENCE [LARGE SCALE GENOMIC DNA]</scope>
    <source>
        <strain evidence="11">Ve08.2h10</strain>
    </source>
</reference>
<gene>
    <name evidence="10" type="ORF">PAXRUDRAFT_829048</name>
</gene>
<dbReference type="GO" id="GO:0050821">
    <property type="term" value="P:protein stabilization"/>
    <property type="evidence" value="ECO:0007669"/>
    <property type="project" value="TreeGrafter"/>
</dbReference>
<name>A0A0D0E0K4_9AGAM</name>
<organism evidence="10 11">
    <name type="scientific">Paxillus rubicundulus Ve08.2h10</name>
    <dbReference type="NCBI Taxonomy" id="930991"/>
    <lineage>
        <taxon>Eukaryota</taxon>
        <taxon>Fungi</taxon>
        <taxon>Dikarya</taxon>
        <taxon>Basidiomycota</taxon>
        <taxon>Agaricomycotina</taxon>
        <taxon>Agaricomycetes</taxon>
        <taxon>Agaricomycetidae</taxon>
        <taxon>Boletales</taxon>
        <taxon>Paxilineae</taxon>
        <taxon>Paxillaceae</taxon>
        <taxon>Paxillus</taxon>
    </lineage>
</organism>
<evidence type="ECO:0000256" key="5">
    <source>
        <dbReference type="ARBA" id="ARBA00031396"/>
    </source>
</evidence>
<dbReference type="PANTHER" id="PTHR12800:SF4">
    <property type="entry name" value="HSP90 CO-CHAPERONE CDC37"/>
    <property type="match status" value="1"/>
</dbReference>
<dbReference type="GO" id="GO:0019901">
    <property type="term" value="F:protein kinase binding"/>
    <property type="evidence" value="ECO:0007669"/>
    <property type="project" value="InterPro"/>
</dbReference>
<dbReference type="Pfam" id="PF08564">
    <property type="entry name" value="CDC37_C"/>
    <property type="match status" value="1"/>
</dbReference>
<dbReference type="Pfam" id="PF03234">
    <property type="entry name" value="CDC37_N"/>
    <property type="match status" value="1"/>
</dbReference>
<feature type="domain" description="Cdc37 N-terminal" evidence="9">
    <location>
        <begin position="2"/>
        <end position="198"/>
    </location>
</feature>
<evidence type="ECO:0000259" key="9">
    <source>
        <dbReference type="SMART" id="SM01071"/>
    </source>
</evidence>
<reference evidence="10 11" key="1">
    <citation type="submission" date="2014-04" db="EMBL/GenBank/DDBJ databases">
        <authorList>
            <consortium name="DOE Joint Genome Institute"/>
            <person name="Kuo A."/>
            <person name="Kohler A."/>
            <person name="Jargeat P."/>
            <person name="Nagy L.G."/>
            <person name="Floudas D."/>
            <person name="Copeland A."/>
            <person name="Barry K.W."/>
            <person name="Cichocki N."/>
            <person name="Veneault-Fourrey C."/>
            <person name="LaButti K."/>
            <person name="Lindquist E.A."/>
            <person name="Lipzen A."/>
            <person name="Lundell T."/>
            <person name="Morin E."/>
            <person name="Murat C."/>
            <person name="Sun H."/>
            <person name="Tunlid A."/>
            <person name="Henrissat B."/>
            <person name="Grigoriev I.V."/>
            <person name="Hibbett D.S."/>
            <person name="Martin F."/>
            <person name="Nordberg H.P."/>
            <person name="Cantor M.N."/>
            <person name="Hua S.X."/>
        </authorList>
    </citation>
    <scope>NUCLEOTIDE SEQUENCE [LARGE SCALE GENOMIC DNA]</scope>
    <source>
        <strain evidence="10 11">Ve08.2h10</strain>
    </source>
</reference>
<evidence type="ECO:0000313" key="11">
    <source>
        <dbReference type="Proteomes" id="UP000054538"/>
    </source>
</evidence>
<dbReference type="InterPro" id="IPR013873">
    <property type="entry name" value="Cdc37_C"/>
</dbReference>
<dbReference type="InterPro" id="IPR013874">
    <property type="entry name" value="Cdc37_Hsp90-bd"/>
</dbReference>
<feature type="region of interest" description="Disordered" evidence="6">
    <location>
        <begin position="186"/>
        <end position="271"/>
    </location>
</feature>
<dbReference type="Proteomes" id="UP000054538">
    <property type="component" value="Unassembled WGS sequence"/>
</dbReference>
<evidence type="ECO:0000256" key="4">
    <source>
        <dbReference type="ARBA" id="ARBA00023186"/>
    </source>
</evidence>
<comment type="similarity">
    <text evidence="2">Belongs to the CDC37 family.</text>
</comment>
<dbReference type="OrthoDB" id="440202at2759"/>
<evidence type="ECO:0000256" key="3">
    <source>
        <dbReference type="ARBA" id="ARBA00022490"/>
    </source>
</evidence>
<dbReference type="HOGENOM" id="CLU_033261_0_0_1"/>
<dbReference type="SUPFAM" id="SSF101391">
    <property type="entry name" value="Hsp90 co-chaperone CDC37"/>
    <property type="match status" value="1"/>
</dbReference>
<dbReference type="InterPro" id="IPR004918">
    <property type="entry name" value="Cdc37"/>
</dbReference>
<dbReference type="SMART" id="SM01069">
    <property type="entry name" value="CDC37_C"/>
    <property type="match status" value="1"/>
</dbReference>
<keyword evidence="4" id="KW-0143">Chaperone</keyword>
<dbReference type="GO" id="GO:0005737">
    <property type="term" value="C:cytoplasm"/>
    <property type="evidence" value="ECO:0007669"/>
    <property type="project" value="UniProtKB-SubCell"/>
</dbReference>
<dbReference type="STRING" id="930991.A0A0D0E0K4"/>
<dbReference type="InterPro" id="IPR013855">
    <property type="entry name" value="Cdc37_N_dom"/>
</dbReference>
<dbReference type="Pfam" id="PF08565">
    <property type="entry name" value="CDC37_M"/>
    <property type="match status" value="1"/>
</dbReference>
<evidence type="ECO:0000259" key="7">
    <source>
        <dbReference type="SMART" id="SM01069"/>
    </source>
</evidence>
<protein>
    <recommendedName>
        <fullName evidence="5">Hsp90 chaperone protein kinase-targeting subunit</fullName>
    </recommendedName>
</protein>
<dbReference type="SMART" id="SM01070">
    <property type="entry name" value="CDC37_M"/>
    <property type="match status" value="1"/>
</dbReference>
<proteinExistence type="inferred from homology"/>
<dbReference type="InterPro" id="IPR038189">
    <property type="entry name" value="Cdc37_Hsp90-bd_sf"/>
</dbReference>
<keyword evidence="3" id="KW-0963">Cytoplasm</keyword>
<sequence length="505" mass="56212">MPLNYSKWDQLELSDDSDIEGHPNVDKRSLIRWKQRDIHEKRQVRKHKIEALKAEIACNKVLEPRLKRIRERIAGALGTGEGELAEDAAVGKTNTGLIFFQYLVERLQTSPSPAAPPTNAKDQLTYDAMILSLLLQIYDTVKALPKDDQEKGVLDAVEKHVKQLREHTQKLWGEFNAELKEQNKHITSEDIKEGWESKYVPPKPEPPPIENAIADAATKKKKTNTTKTTTYEVLNPGPSSSALAPSPEAAPDDEDGDGDDDEEPERLPELTPTLDRFSRLPLWDYAKSFYFIQNNRDVVVPGACDALLVAAFQAQSEGELVYAKRCVHQSLLLQYCDKLGRDGVRVFFQKMITGDTRAVSLFVKDVEDTYANLITRAAAASASTRKEQIQLVPENPNATIAFNVPEGPPPDDLILEGPGTEDLDVEQVREMLLMRWTVFEGFSDGLKDALKKGTLEGVNEVLGEMDVMEAEDVVSKLGSVGIMSFAEGGVRDETNVGKEVEAEEE</sequence>
<dbReference type="AlphaFoldDB" id="A0A0D0E0K4"/>
<dbReference type="GO" id="GO:0051087">
    <property type="term" value="F:protein-folding chaperone binding"/>
    <property type="evidence" value="ECO:0007669"/>
    <property type="project" value="TreeGrafter"/>
</dbReference>
<keyword evidence="11" id="KW-1185">Reference proteome</keyword>
<dbReference type="Gene3D" id="1.20.58.610">
    <property type="entry name" value="Cdc37, Hsp90 binding domain"/>
    <property type="match status" value="1"/>
</dbReference>
<dbReference type="GO" id="GO:0006457">
    <property type="term" value="P:protein folding"/>
    <property type="evidence" value="ECO:0007669"/>
    <property type="project" value="TreeGrafter"/>
</dbReference>
<dbReference type="PANTHER" id="PTHR12800">
    <property type="entry name" value="CDC37-RELATED"/>
    <property type="match status" value="1"/>
</dbReference>
<evidence type="ECO:0000256" key="1">
    <source>
        <dbReference type="ARBA" id="ARBA00004496"/>
    </source>
</evidence>
<evidence type="ECO:0000259" key="8">
    <source>
        <dbReference type="SMART" id="SM01070"/>
    </source>
</evidence>
<feature type="compositionally biased region" description="Basic and acidic residues" evidence="6">
    <location>
        <begin position="186"/>
        <end position="196"/>
    </location>
</feature>
<dbReference type="EMBL" id="KN825190">
    <property type="protein sequence ID" value="KIK93379.1"/>
    <property type="molecule type" value="Genomic_DNA"/>
</dbReference>
<accession>A0A0D0E0K4</accession>